<dbReference type="eggNOG" id="KOG4389">
    <property type="taxonomic scope" value="Eukaryota"/>
</dbReference>
<feature type="signal peptide" evidence="1">
    <location>
        <begin position="1"/>
        <end position="20"/>
    </location>
</feature>
<protein>
    <recommendedName>
        <fullName evidence="2">Carboxylesterase type B domain-containing protein</fullName>
    </recommendedName>
</protein>
<dbReference type="STRING" id="81824.A9URZ6"/>
<dbReference type="AlphaFoldDB" id="A9URZ6"/>
<reference evidence="3 4" key="1">
    <citation type="journal article" date="2008" name="Nature">
        <title>The genome of the choanoflagellate Monosiga brevicollis and the origin of metazoans.</title>
        <authorList>
            <consortium name="JGI Sequencing"/>
            <person name="King N."/>
            <person name="Westbrook M.J."/>
            <person name="Young S.L."/>
            <person name="Kuo A."/>
            <person name="Abedin M."/>
            <person name="Chapman J."/>
            <person name="Fairclough S."/>
            <person name="Hellsten U."/>
            <person name="Isogai Y."/>
            <person name="Letunic I."/>
            <person name="Marr M."/>
            <person name="Pincus D."/>
            <person name="Putnam N."/>
            <person name="Rokas A."/>
            <person name="Wright K.J."/>
            <person name="Zuzow R."/>
            <person name="Dirks W."/>
            <person name="Good M."/>
            <person name="Goodstein D."/>
            <person name="Lemons D."/>
            <person name="Li W."/>
            <person name="Lyons J.B."/>
            <person name="Morris A."/>
            <person name="Nichols S."/>
            <person name="Richter D.J."/>
            <person name="Salamov A."/>
            <person name="Bork P."/>
            <person name="Lim W.A."/>
            <person name="Manning G."/>
            <person name="Miller W.T."/>
            <person name="McGinnis W."/>
            <person name="Shapiro H."/>
            <person name="Tjian R."/>
            <person name="Grigoriev I.V."/>
            <person name="Rokhsar D."/>
        </authorList>
    </citation>
    <scope>NUCLEOTIDE SEQUENCE [LARGE SCALE GENOMIC DNA]</scope>
    <source>
        <strain evidence="4">MX1 / ATCC 50154</strain>
    </source>
</reference>
<keyword evidence="4" id="KW-1185">Reference proteome</keyword>
<evidence type="ECO:0000256" key="1">
    <source>
        <dbReference type="SAM" id="SignalP"/>
    </source>
</evidence>
<dbReference type="InterPro" id="IPR050309">
    <property type="entry name" value="Type-B_Carboxylest/Lipase"/>
</dbReference>
<feature type="chain" id="PRO_5002744393" description="Carboxylesterase type B domain-containing protein" evidence="1">
    <location>
        <begin position="21"/>
        <end position="516"/>
    </location>
</feature>
<name>A9URZ6_MONBE</name>
<dbReference type="InterPro" id="IPR002018">
    <property type="entry name" value="CarbesteraseB"/>
</dbReference>
<gene>
    <name evidence="3" type="ORF">MONBRDRAFT_22755</name>
</gene>
<dbReference type="OMA" id="MMALEWV"/>
<feature type="domain" description="Carboxylesterase type B" evidence="2">
    <location>
        <begin position="199"/>
        <end position="506"/>
    </location>
</feature>
<dbReference type="InterPro" id="IPR029058">
    <property type="entry name" value="AB_hydrolase_fold"/>
</dbReference>
<evidence type="ECO:0000259" key="2">
    <source>
        <dbReference type="Pfam" id="PF00135"/>
    </source>
</evidence>
<dbReference type="PANTHER" id="PTHR11559">
    <property type="entry name" value="CARBOXYLESTERASE"/>
    <property type="match status" value="1"/>
</dbReference>
<dbReference type="KEGG" id="mbr:MONBRDRAFT_22755"/>
<dbReference type="EMBL" id="CH991544">
    <property type="protein sequence ID" value="EDQ91691.1"/>
    <property type="molecule type" value="Genomic_DNA"/>
</dbReference>
<dbReference type="GeneID" id="5888311"/>
<dbReference type="Proteomes" id="UP000001357">
    <property type="component" value="Unassembled WGS sequence"/>
</dbReference>
<dbReference type="SUPFAM" id="SSF53474">
    <property type="entry name" value="alpha/beta-Hydrolases"/>
    <property type="match status" value="1"/>
</dbReference>
<evidence type="ECO:0000313" key="4">
    <source>
        <dbReference type="Proteomes" id="UP000001357"/>
    </source>
</evidence>
<evidence type="ECO:0000313" key="3">
    <source>
        <dbReference type="EMBL" id="EDQ91691.1"/>
    </source>
</evidence>
<keyword evidence="1" id="KW-0732">Signal</keyword>
<sequence length="516" mass="58404">MLPPPRQCGVLLLFLAAVVAQGMAATTEVEIEYGRIKGDYEPEYKLTGYYGVPFASPPVGDLRLRPPVPPQAWNKTKDCTIDRFFHVCPQFHFSKKEYYGNEDCLYANIYVPEEADNQTLPVMFWIYGGGYSMGDGYEFGWYRGKHIAASRRVIVVEFNYRLGALGFLAHPDLKSEAGGTTGNYGVQDQVAALGFTNRVCWHLTNPSSQGLFSAAIMESGSCSTAEFFISQQRAYEFGQEQIKAAGCDPNAKDVLTCLRSLDAFKFFMKKDDWPTNTTRPPLAPVMPWGPTIDGSKLGTPARPIEMMRAGDFAHMPRDFGSILSTRSLPGVKLPMSDEDFYTVLQHFYNDSTATAITDRYPEANYKNNDDRMAHILRDFFFMCPSRAAAGVLASHNVSSYLYQFNMKLPNWVDYDALGNYHTSELSFVFDNQWPPLLHTFGEKEKRLAATFGLYWTNMAKHGDPNHDLTKDQAVWTPFSMATQPFMNMDVPTYLGNNLNSDTCDFWDVHYTKYYFQ</sequence>
<organism evidence="3 4">
    <name type="scientific">Monosiga brevicollis</name>
    <name type="common">Choanoflagellate</name>
    <dbReference type="NCBI Taxonomy" id="81824"/>
    <lineage>
        <taxon>Eukaryota</taxon>
        <taxon>Choanoflagellata</taxon>
        <taxon>Craspedida</taxon>
        <taxon>Salpingoecidae</taxon>
        <taxon>Monosiga</taxon>
    </lineage>
</organism>
<dbReference type="RefSeq" id="XP_001742977.1">
    <property type="nucleotide sequence ID" value="XM_001742925.1"/>
</dbReference>
<proteinExistence type="predicted"/>
<feature type="domain" description="Carboxylesterase type B" evidence="2">
    <location>
        <begin position="26"/>
        <end position="195"/>
    </location>
</feature>
<dbReference type="ESTHER" id="monbe-a9urz6">
    <property type="family name" value="Carb_B_Root"/>
</dbReference>
<dbReference type="Pfam" id="PF00135">
    <property type="entry name" value="COesterase"/>
    <property type="match status" value="2"/>
</dbReference>
<dbReference type="Gene3D" id="3.40.50.1820">
    <property type="entry name" value="alpha/beta hydrolase"/>
    <property type="match status" value="2"/>
</dbReference>
<dbReference type="InParanoid" id="A9URZ6"/>
<accession>A9URZ6</accession>